<dbReference type="Proteomes" id="UP000019116">
    <property type="component" value="Chromosome 6D"/>
</dbReference>
<dbReference type="Gramene" id="TraesMAC6D03G03681400.1">
    <property type="protein sequence ID" value="TraesMAC6D03G03681400.1.CDS1"/>
    <property type="gene ID" value="TraesMAC6D03G03681400"/>
</dbReference>
<dbReference type="Gramene" id="TraesSTA6D03G03676860.1">
    <property type="protein sequence ID" value="TraesSTA6D03G03676860.1.CDS1"/>
    <property type="gene ID" value="TraesSTA6D03G03676860"/>
</dbReference>
<reference evidence="2" key="1">
    <citation type="submission" date="2018-08" db="EMBL/GenBank/DDBJ databases">
        <authorList>
            <person name="Rossello M."/>
        </authorList>
    </citation>
    <scope>NUCLEOTIDE SEQUENCE [LARGE SCALE GENOMIC DNA]</scope>
    <source>
        <strain evidence="2">cv. Chinese Spring</strain>
    </source>
</reference>
<dbReference type="Gramene" id="TraesNOR6D03G03723120.1">
    <property type="protein sequence ID" value="TraesNOR6D03G03723120.1.CDS1"/>
    <property type="gene ID" value="TraesNOR6D03G03723120"/>
</dbReference>
<name>A0A3B6QEP5_WHEAT</name>
<dbReference type="Gramene" id="TraesLDM6D03G03686440.1">
    <property type="protein sequence ID" value="TraesLDM6D03G03686440.1.CDS1"/>
    <property type="gene ID" value="TraesLDM6D03G03686440"/>
</dbReference>
<dbReference type="Gramene" id="TraesCS6D02G120000.1">
    <property type="protein sequence ID" value="TraesCS6D02G120000.1.cds1"/>
    <property type="gene ID" value="TraesCS6D02G120000"/>
</dbReference>
<dbReference type="SMR" id="A0A3B6QEP5"/>
<reference evidence="2" key="2">
    <citation type="submission" date="2018-10" db="UniProtKB">
        <authorList>
            <consortium name="EnsemblPlants"/>
        </authorList>
    </citation>
    <scope>IDENTIFICATION</scope>
</reference>
<dbReference type="Gramene" id="TraesCLE_scaffold_005055_01G000100.1">
    <property type="protein sequence ID" value="TraesCLE_scaffold_005055_01G000100.1"/>
    <property type="gene ID" value="TraesCLE_scaffold_005055_01G000100"/>
</dbReference>
<organism evidence="2">
    <name type="scientific">Triticum aestivum</name>
    <name type="common">Wheat</name>
    <dbReference type="NCBI Taxonomy" id="4565"/>
    <lineage>
        <taxon>Eukaryota</taxon>
        <taxon>Viridiplantae</taxon>
        <taxon>Streptophyta</taxon>
        <taxon>Embryophyta</taxon>
        <taxon>Tracheophyta</taxon>
        <taxon>Spermatophyta</taxon>
        <taxon>Magnoliopsida</taxon>
        <taxon>Liliopsida</taxon>
        <taxon>Poales</taxon>
        <taxon>Poaceae</taxon>
        <taxon>BOP clade</taxon>
        <taxon>Pooideae</taxon>
        <taxon>Triticodae</taxon>
        <taxon>Triticeae</taxon>
        <taxon>Triticinae</taxon>
        <taxon>Triticum</taxon>
    </lineage>
</organism>
<evidence type="ECO:0000313" key="3">
    <source>
        <dbReference type="Proteomes" id="UP000019116"/>
    </source>
</evidence>
<sequence>MESTVDAMAAAYDALVDAAAAAVREPGRTVALTDLHRCLDAFSESCDRAEGLVQAAAAGLGPAASRHDALCRAVRAVDKDLRAAAAAGGQEENEMEQEKNRPPTTPLAAEDK</sequence>
<dbReference type="Gramene" id="TraesJAG6D03G03666090.1">
    <property type="protein sequence ID" value="TraesJAG6D03G03666090.1.CDS1"/>
    <property type="gene ID" value="TraesJAG6D03G03666090"/>
</dbReference>
<feature type="region of interest" description="Disordered" evidence="1">
    <location>
        <begin position="84"/>
        <end position="112"/>
    </location>
</feature>
<proteinExistence type="predicted"/>
<dbReference type="Gramene" id="TraesWEE_scaffold_005681_01G000100.1">
    <property type="protein sequence ID" value="TraesWEE_scaffold_005681_01G000100.1"/>
    <property type="gene ID" value="TraesWEE_scaffold_005681_01G000100"/>
</dbReference>
<dbReference type="Gramene" id="TraesROB_scaffold_010160_01G000100.1">
    <property type="protein sequence ID" value="TraesROB_scaffold_010160_01G000100.1"/>
    <property type="gene ID" value="TraesROB_scaffold_010160_01G000100"/>
</dbReference>
<dbReference type="Gramene" id="TraesCAD_scaffold_012805_01G000200.1">
    <property type="protein sequence ID" value="TraesCAD_scaffold_012805_01G000200.1"/>
    <property type="gene ID" value="TraesCAD_scaffold_012805_01G000200"/>
</dbReference>
<dbReference type="Gramene" id="TraesJUL6D03G03715710.1">
    <property type="protein sequence ID" value="TraesJUL6D03G03715710.1.CDS1"/>
    <property type="gene ID" value="TraesJUL6D03G03715710"/>
</dbReference>
<dbReference type="EnsemblPlants" id="TraesCS6D02G120000.1">
    <property type="protein sequence ID" value="TraesCS6D02G120000.1.cds1"/>
    <property type="gene ID" value="TraesCS6D02G120000"/>
</dbReference>
<evidence type="ECO:0000256" key="1">
    <source>
        <dbReference type="SAM" id="MobiDB-lite"/>
    </source>
</evidence>
<evidence type="ECO:0000313" key="2">
    <source>
        <dbReference type="EnsemblPlants" id="TraesCS6D02G120000.1.cds1"/>
    </source>
</evidence>
<dbReference type="AlphaFoldDB" id="A0A3B6QEP5"/>
<dbReference type="Gramene" id="TraesRN6D0100289500.1">
    <property type="protein sequence ID" value="TraesRN6D0100289500.1"/>
    <property type="gene ID" value="TraesRN6D0100289500"/>
</dbReference>
<protein>
    <submittedName>
        <fullName evidence="2">Uncharacterized protein</fullName>
    </submittedName>
</protein>
<accession>A0A3B6QEP5</accession>
<dbReference type="Gramene" id="TraesCS6D03G0264200.1">
    <property type="protein sequence ID" value="TraesCS6D03G0264200.1.CDS1"/>
    <property type="gene ID" value="TraesCS6D03G0264200"/>
</dbReference>
<dbReference type="Gramene" id="TraesARI6D03G03646630.1">
    <property type="protein sequence ID" value="TraesARI6D03G03646630.1.CDS1"/>
    <property type="gene ID" value="TraesARI6D03G03646630"/>
</dbReference>
<dbReference type="Gramene" id="TraesSYM6D03G03629770.1">
    <property type="protein sequence ID" value="TraesSYM6D03G03629770.1.CDS1"/>
    <property type="gene ID" value="TraesSYM6D03G03629770"/>
</dbReference>
<keyword evidence="3" id="KW-1185">Reference proteome</keyword>
<dbReference type="Gramene" id="TraesLAC6D03G03633310.1">
    <property type="protein sequence ID" value="TraesLAC6D03G03633310.1.CDS1"/>
    <property type="gene ID" value="TraesLAC6D03G03633310"/>
</dbReference>